<feature type="compositionally biased region" description="Low complexity" evidence="1">
    <location>
        <begin position="836"/>
        <end position="867"/>
    </location>
</feature>
<feature type="compositionally biased region" description="Gly residues" evidence="1">
    <location>
        <begin position="786"/>
        <end position="795"/>
    </location>
</feature>
<dbReference type="NCBIfam" id="TIGR04346">
    <property type="entry name" value="DotA_TraY"/>
    <property type="match status" value="1"/>
</dbReference>
<dbReference type="Proteomes" id="UP000293296">
    <property type="component" value="Chromosome"/>
</dbReference>
<feature type="transmembrane region" description="Helical" evidence="2">
    <location>
        <begin position="140"/>
        <end position="160"/>
    </location>
</feature>
<feature type="chain" id="PRO_5020246877" description="DotA/TraY family protein" evidence="3">
    <location>
        <begin position="21"/>
        <end position="901"/>
    </location>
</feature>
<dbReference type="InterPro" id="IPR027628">
    <property type="entry name" value="DotA_TraY"/>
</dbReference>
<keyword evidence="2" id="KW-0472">Membrane</keyword>
<evidence type="ECO:0000256" key="3">
    <source>
        <dbReference type="SAM" id="SignalP"/>
    </source>
</evidence>
<keyword evidence="5" id="KW-1185">Reference proteome</keyword>
<evidence type="ECO:0000256" key="1">
    <source>
        <dbReference type="SAM" id="MobiDB-lite"/>
    </source>
</evidence>
<keyword evidence="2" id="KW-1133">Transmembrane helix</keyword>
<evidence type="ECO:0000256" key="2">
    <source>
        <dbReference type="SAM" id="Phobius"/>
    </source>
</evidence>
<dbReference type="OrthoDB" id="5457650at2"/>
<feature type="transmembrane region" description="Helical" evidence="2">
    <location>
        <begin position="628"/>
        <end position="656"/>
    </location>
</feature>
<keyword evidence="2" id="KW-0812">Transmembrane</keyword>
<organism evidence="4 5">
    <name type="scientific">Solidesulfovibrio carbinolicus</name>
    <dbReference type="NCBI Taxonomy" id="296842"/>
    <lineage>
        <taxon>Bacteria</taxon>
        <taxon>Pseudomonadati</taxon>
        <taxon>Thermodesulfobacteriota</taxon>
        <taxon>Desulfovibrionia</taxon>
        <taxon>Desulfovibrionales</taxon>
        <taxon>Desulfovibrionaceae</taxon>
        <taxon>Solidesulfovibrio</taxon>
    </lineage>
</organism>
<gene>
    <name evidence="4" type="ORF">C3Y92_09590</name>
</gene>
<feature type="transmembrane region" description="Helical" evidence="2">
    <location>
        <begin position="577"/>
        <end position="607"/>
    </location>
</feature>
<dbReference type="KEGG" id="dcb:C3Y92_09590"/>
<dbReference type="AlphaFoldDB" id="A0A4P6HJZ6"/>
<feature type="compositionally biased region" description="Low complexity" evidence="1">
    <location>
        <begin position="796"/>
        <end position="807"/>
    </location>
</feature>
<proteinExistence type="predicted"/>
<protein>
    <recommendedName>
        <fullName evidence="6">DotA/TraY family protein</fullName>
    </recommendedName>
</protein>
<reference evidence="4 5" key="1">
    <citation type="submission" date="2018-02" db="EMBL/GenBank/DDBJ databases">
        <title>Genome sequence of Desulfovibrio carbinolicus DSM 3852.</title>
        <authorList>
            <person name="Wilbanks E."/>
            <person name="Skennerton C.T."/>
            <person name="Orphan V.J."/>
        </authorList>
    </citation>
    <scope>NUCLEOTIDE SEQUENCE [LARGE SCALE GENOMIC DNA]</scope>
    <source>
        <strain evidence="4 5">DSM 3852</strain>
    </source>
</reference>
<feature type="compositionally biased region" description="Gly residues" evidence="1">
    <location>
        <begin position="808"/>
        <end position="835"/>
    </location>
</feature>
<feature type="compositionally biased region" description="Gly residues" evidence="1">
    <location>
        <begin position="868"/>
        <end position="878"/>
    </location>
</feature>
<evidence type="ECO:0008006" key="6">
    <source>
        <dbReference type="Google" id="ProtNLM"/>
    </source>
</evidence>
<feature type="region of interest" description="Disordered" evidence="1">
    <location>
        <begin position="744"/>
        <end position="901"/>
    </location>
</feature>
<keyword evidence="3" id="KW-0732">Signal</keyword>
<feature type="transmembrane region" description="Helical" evidence="2">
    <location>
        <begin position="676"/>
        <end position="695"/>
    </location>
</feature>
<evidence type="ECO:0000313" key="5">
    <source>
        <dbReference type="Proteomes" id="UP000293296"/>
    </source>
</evidence>
<feature type="compositionally biased region" description="Basic and acidic residues" evidence="1">
    <location>
        <begin position="760"/>
        <end position="773"/>
    </location>
</feature>
<accession>A0A4P6HJZ6</accession>
<name>A0A4P6HJZ6_9BACT</name>
<feature type="transmembrane region" description="Helical" evidence="2">
    <location>
        <begin position="546"/>
        <end position="571"/>
    </location>
</feature>
<feature type="transmembrane region" description="Helical" evidence="2">
    <location>
        <begin position="69"/>
        <end position="99"/>
    </location>
</feature>
<dbReference type="RefSeq" id="WP_129352066.1">
    <property type="nucleotide sequence ID" value="NZ_CP026538.1"/>
</dbReference>
<feature type="transmembrane region" description="Helical" evidence="2">
    <location>
        <begin position="513"/>
        <end position="534"/>
    </location>
</feature>
<sequence length="901" mass="93599">MKTFFIVLALLLCASTQAAAADVQIDLPSHVEIEKKSDLSAAMLKNLLGDVLTNVAGDIEDLANWTNPYAGLIVSVLATLNLAALTCLSALILYMWGIFSVSTAHEGKKLGGGTYNSLWVPVRHASAFALTVPVLKGLSLLQVAIVACISLSINLANAVWDASAKILAETSQNIVSLTSNTLSEEAYAFLPTMFSAAVVQNLDELQRSSYWETTPETSETIIRASKYYVVEKKDNRISLYARSIQGTDKGMLGSVSYAYPAGDDEKSSLQRQIADARIAAAETLWEGMRGIASQYIESDNALASIVKITRGSTSAKNYKDLIKEYVTNVTETTKEAASAYLSNNADWQAKVKKALDFDGTTTKKGWFGAGLYNFSVASLQRDADDLLLVHPEFSVIDNSAVKKVLSPAGWQVWTGIANAGWSPAAIAAFVNSAGYFSSKILENYSYTASVQADGKGGGLQGWIEKIASKLVMSNDMAGGDIGDVGILAGVLRQFESKDPFVVIAAMGNRLISAGYAAFGTAGLSGVASLIVGFADKIPGANGILGVSSMITSAAFVIGAALVTCGVVLAYICPITPFLYWIRALVTWIFLVVESLVAAPFWACIHALPKGEGFAGEAARKGYLLLIDIVIRPVLLVLGTVFAIAVVRVCGHMYYVLFSAWFVSNGEFIKMGLTANLVYTVVVIASMYGLIVLVFTKGIGYLPSQMSKWIGSAQSGGLGDENDMHQQSGRAVAMFGGHVTSLGNMAANRLGTGPRPQLPKEPGKEDKTGSKKGEIGPGMAQLPAGGPKNGGGGGGAAAKPASPSRPGAAGEGIMGNAGLGEAQGQGQGLGQGGGAKPAGTATSPAPAAGGDLGQGIADAGSAAASGQDQGQGQGQGMAGGKSRAAFENLLGPGLAGLDKKNS</sequence>
<feature type="signal peptide" evidence="3">
    <location>
        <begin position="1"/>
        <end position="20"/>
    </location>
</feature>
<dbReference type="EMBL" id="CP026538">
    <property type="protein sequence ID" value="QAZ67461.1"/>
    <property type="molecule type" value="Genomic_DNA"/>
</dbReference>
<evidence type="ECO:0000313" key="4">
    <source>
        <dbReference type="EMBL" id="QAZ67461.1"/>
    </source>
</evidence>